<dbReference type="GeneID" id="13012291"/>
<dbReference type="InterPro" id="IPR015424">
    <property type="entry name" value="PyrdxlP-dep_Trfase"/>
</dbReference>
<dbReference type="OrthoDB" id="56891at2157"/>
<dbReference type="GO" id="GO:0030170">
    <property type="term" value="F:pyridoxal phosphate binding"/>
    <property type="evidence" value="ECO:0007669"/>
    <property type="project" value="InterPro"/>
</dbReference>
<reference evidence="7 8" key="1">
    <citation type="journal article" date="2012" name="J. Bacteriol.">
        <title>Complete genome sequence of the hyperthermophilic cellulolytic Crenarchaeon 'Thermogladius cellulolyticus' 1633.</title>
        <authorList>
            <person name="Mardanov A.V."/>
            <person name="Kochetkova T.V."/>
            <person name="Beletsky A.V."/>
            <person name="Bonch-Osmolovskaya E.A."/>
            <person name="Ravin N.V."/>
            <person name="Skryabin K.G."/>
        </authorList>
    </citation>
    <scope>NUCLEOTIDE SEQUENCE [LARGE SCALE GENOMIC DNA]</scope>
    <source>
        <strain evidence="8">DSM 22663 / VKM B-2946 / 1633</strain>
    </source>
</reference>
<organism evidence="7 8">
    <name type="scientific">Thermogladius calderae (strain DSM 22663 / VKM B-2946 / 1633)</name>
    <dbReference type="NCBI Taxonomy" id="1184251"/>
    <lineage>
        <taxon>Archaea</taxon>
        <taxon>Thermoproteota</taxon>
        <taxon>Thermoprotei</taxon>
        <taxon>Desulfurococcales</taxon>
        <taxon>Desulfurococcaceae</taxon>
        <taxon>Thermogladius</taxon>
    </lineage>
</organism>
<evidence type="ECO:0000256" key="5">
    <source>
        <dbReference type="PIRSR" id="PIRSR602129-50"/>
    </source>
</evidence>
<dbReference type="EMBL" id="CP003531">
    <property type="protein sequence ID" value="AFK50449.1"/>
    <property type="molecule type" value="Genomic_DNA"/>
</dbReference>
<dbReference type="Gene3D" id="3.90.1150.10">
    <property type="entry name" value="Aspartate Aminotransferase, domain 1"/>
    <property type="match status" value="1"/>
</dbReference>
<evidence type="ECO:0000256" key="4">
    <source>
        <dbReference type="ARBA" id="ARBA00038302"/>
    </source>
</evidence>
<dbReference type="Gene3D" id="3.40.640.10">
    <property type="entry name" value="Type I PLP-dependent aspartate aminotransferase-like (Major domain)"/>
    <property type="match status" value="1"/>
</dbReference>
<dbReference type="PANTHER" id="PTHR42735:SF6">
    <property type="entry name" value="SPHINGOSINE-1-PHOSPHATE LYASE 1"/>
    <property type="match status" value="1"/>
</dbReference>
<evidence type="ECO:0000313" key="8">
    <source>
        <dbReference type="Proteomes" id="UP000005270"/>
    </source>
</evidence>
<dbReference type="PANTHER" id="PTHR42735">
    <property type="match status" value="1"/>
</dbReference>
<dbReference type="InterPro" id="IPR015422">
    <property type="entry name" value="PyrdxlP-dep_Trfase_small"/>
</dbReference>
<feature type="modified residue" description="N6-(pyridoxal phosphate)lysine" evidence="5">
    <location>
        <position position="227"/>
    </location>
</feature>
<dbReference type="SUPFAM" id="SSF53383">
    <property type="entry name" value="PLP-dependent transferases"/>
    <property type="match status" value="1"/>
</dbReference>
<comment type="cofactor">
    <cofactor evidence="1 5 6">
        <name>pyridoxal 5'-phosphate</name>
        <dbReference type="ChEBI" id="CHEBI:597326"/>
    </cofactor>
</comment>
<dbReference type="AlphaFoldDB" id="I3TCG1"/>
<sequence length="384" mass="42254">MTALEKNRVAGLLRDLYVLSSKTPRHELSILGSMTTPPDPLALYAFSVFSHTNLADIELFPPLKDMYRDVLEFTATLYGSRKGYVTAGATESNIVALLVAREVHGRESSVVLAPDTVHLSVEKGCWLLGCKLVKVPTGNKPVDPGLLEDYVRAHRPFAIVVTAGTTELGLVDPLREVARIASEYGIYLHVDAAYGGLIVPFLYEEGLLRDNVYFYPGVSSIAVDFHKFAAAPPPAGLILFSSDEYLDKSCIEYSYTLSGRTCGILGTRPGGSLAGIWAVVKAVGAARLRERALWAYRVAADLYERISSLRGFEVVKPQTTIVAFRHRRVDSLALLRYLAERGLFVYKAPSIRGLRVVVMPHFNEHLIGRFLDALDEVARNTPDA</sequence>
<name>I3TCG1_THEC1</name>
<dbReference type="RefSeq" id="WP_014736700.1">
    <property type="nucleotide sequence ID" value="NC_017954.1"/>
</dbReference>
<keyword evidence="2 5" id="KW-0663">Pyridoxal phosphate</keyword>
<evidence type="ECO:0000313" key="7">
    <source>
        <dbReference type="EMBL" id="AFK50449.1"/>
    </source>
</evidence>
<gene>
    <name evidence="7" type="ordered locus">TCELL_0024</name>
</gene>
<evidence type="ECO:0000256" key="2">
    <source>
        <dbReference type="ARBA" id="ARBA00022898"/>
    </source>
</evidence>
<dbReference type="InterPro" id="IPR002129">
    <property type="entry name" value="PyrdxlP-dep_de-COase"/>
</dbReference>
<dbReference type="InterPro" id="IPR050477">
    <property type="entry name" value="GrpII_AminoAcid_Decarb"/>
</dbReference>
<keyword evidence="3 6" id="KW-0456">Lyase</keyword>
<protein>
    <submittedName>
        <fullName evidence="7">Pyridoxal-dependent decarboxylase</fullName>
    </submittedName>
</protein>
<dbReference type="STRING" id="1184251.TCELL_0024"/>
<dbReference type="Proteomes" id="UP000005270">
    <property type="component" value="Chromosome"/>
</dbReference>
<keyword evidence="8" id="KW-1185">Reference proteome</keyword>
<proteinExistence type="inferred from homology"/>
<dbReference type="Pfam" id="PF00282">
    <property type="entry name" value="Pyridoxal_deC"/>
    <property type="match status" value="1"/>
</dbReference>
<dbReference type="GO" id="GO:0019752">
    <property type="term" value="P:carboxylic acid metabolic process"/>
    <property type="evidence" value="ECO:0007669"/>
    <property type="project" value="InterPro"/>
</dbReference>
<comment type="similarity">
    <text evidence="4">Belongs to the group II decarboxylase family. Sphingosine-1-phosphate lyase subfamily.</text>
</comment>
<dbReference type="InParanoid" id="I3TCG1"/>
<dbReference type="GO" id="GO:0016830">
    <property type="term" value="F:carbon-carbon lyase activity"/>
    <property type="evidence" value="ECO:0007669"/>
    <property type="project" value="InterPro"/>
</dbReference>
<dbReference type="InterPro" id="IPR015421">
    <property type="entry name" value="PyrdxlP-dep_Trfase_major"/>
</dbReference>
<evidence type="ECO:0000256" key="3">
    <source>
        <dbReference type="ARBA" id="ARBA00023239"/>
    </source>
</evidence>
<accession>I3TCG1</accession>
<dbReference type="KEGG" id="thg:TCELL_0024"/>
<evidence type="ECO:0000256" key="6">
    <source>
        <dbReference type="RuleBase" id="RU000382"/>
    </source>
</evidence>
<dbReference type="HOGENOM" id="CLU_028929_2_1_2"/>
<dbReference type="eggNOG" id="arCOG00027">
    <property type="taxonomic scope" value="Archaea"/>
</dbReference>
<evidence type="ECO:0000256" key="1">
    <source>
        <dbReference type="ARBA" id="ARBA00001933"/>
    </source>
</evidence>